<dbReference type="InterPro" id="IPR017938">
    <property type="entry name" value="Riboflavin_synthase-like_b-brl"/>
</dbReference>
<dbReference type="Pfam" id="PF08022">
    <property type="entry name" value="FAD_binding_8"/>
    <property type="match status" value="1"/>
</dbReference>
<feature type="signal peptide" evidence="2">
    <location>
        <begin position="1"/>
        <end position="21"/>
    </location>
</feature>
<dbReference type="PANTHER" id="PTHR11972">
    <property type="entry name" value="NADPH OXIDASE"/>
    <property type="match status" value="1"/>
</dbReference>
<dbReference type="SUPFAM" id="SSF63380">
    <property type="entry name" value="Riboflavin synthase domain-like"/>
    <property type="match status" value="1"/>
</dbReference>
<reference evidence="4" key="1">
    <citation type="submission" date="2019-08" db="EMBL/GenBank/DDBJ databases">
        <title>Reference gene set and small RNA set construction with multiple tissues from Davidia involucrata Baill.</title>
        <authorList>
            <person name="Yang H."/>
            <person name="Zhou C."/>
            <person name="Li G."/>
            <person name="Wang J."/>
            <person name="Gao P."/>
            <person name="Wang M."/>
            <person name="Wang R."/>
            <person name="Zhao Y."/>
        </authorList>
    </citation>
    <scope>NUCLEOTIDE SEQUENCE</scope>
    <source>
        <tissue evidence="4">Mixed with DoveR01_LX</tissue>
    </source>
</reference>
<dbReference type="InterPro" id="IPR017927">
    <property type="entry name" value="FAD-bd_FR_type"/>
</dbReference>
<name>A0A5B7CHZ1_DAVIN</name>
<dbReference type="InterPro" id="IPR050369">
    <property type="entry name" value="RBOH/FRE"/>
</dbReference>
<keyword evidence="1" id="KW-0560">Oxidoreductase</keyword>
<evidence type="ECO:0000259" key="3">
    <source>
        <dbReference type="PROSITE" id="PS51384"/>
    </source>
</evidence>
<gene>
    <name evidence="4" type="ORF">Din_048354</name>
</gene>
<dbReference type="PROSITE" id="PS51384">
    <property type="entry name" value="FAD_FR"/>
    <property type="match status" value="1"/>
</dbReference>
<accession>A0A5B7CHZ1</accession>
<evidence type="ECO:0000256" key="1">
    <source>
        <dbReference type="ARBA" id="ARBA00023002"/>
    </source>
</evidence>
<dbReference type="AlphaFoldDB" id="A0A5B7CHZ1"/>
<proteinExistence type="predicted"/>
<evidence type="ECO:0000313" key="4">
    <source>
        <dbReference type="EMBL" id="MPA78913.1"/>
    </source>
</evidence>
<keyword evidence="2" id="KW-0732">Signal</keyword>
<dbReference type="GO" id="GO:0016174">
    <property type="term" value="F:NAD(P)H oxidase H2O2-forming activity"/>
    <property type="evidence" value="ECO:0007669"/>
    <property type="project" value="TreeGrafter"/>
</dbReference>
<dbReference type="EMBL" id="GHES01048354">
    <property type="protein sequence ID" value="MPA78913.1"/>
    <property type="molecule type" value="Transcribed_RNA"/>
</dbReference>
<protein>
    <recommendedName>
        <fullName evidence="3">FAD-binding FR-type domain-containing protein</fullName>
    </recommendedName>
</protein>
<dbReference type="Gene3D" id="2.40.30.10">
    <property type="entry name" value="Translation factors"/>
    <property type="match status" value="1"/>
</dbReference>
<sequence>MHLINIQVLVLLGDVFSLVMSKPNRFKYKSGQYRFLQCPSISPFEWHPFSIFSTPGDNYLSVHIQIVGNGSTCVIGRITFGQPGNVDKEGFVHIGGERFAAFIVKLQMFNSGRADQRIDNPWHSKPATRFTKSRHIAHRPDRQRA</sequence>
<evidence type="ECO:0000256" key="2">
    <source>
        <dbReference type="SAM" id="SignalP"/>
    </source>
</evidence>
<organism evidence="4">
    <name type="scientific">Davidia involucrata</name>
    <name type="common">Dove tree</name>
    <dbReference type="NCBI Taxonomy" id="16924"/>
    <lineage>
        <taxon>Eukaryota</taxon>
        <taxon>Viridiplantae</taxon>
        <taxon>Streptophyta</taxon>
        <taxon>Embryophyta</taxon>
        <taxon>Tracheophyta</taxon>
        <taxon>Spermatophyta</taxon>
        <taxon>Magnoliopsida</taxon>
        <taxon>eudicotyledons</taxon>
        <taxon>Gunneridae</taxon>
        <taxon>Pentapetalae</taxon>
        <taxon>asterids</taxon>
        <taxon>Cornales</taxon>
        <taxon>Nyssaceae</taxon>
        <taxon>Davidia</taxon>
    </lineage>
</organism>
<dbReference type="GO" id="GO:0005886">
    <property type="term" value="C:plasma membrane"/>
    <property type="evidence" value="ECO:0007669"/>
    <property type="project" value="TreeGrafter"/>
</dbReference>
<dbReference type="PANTHER" id="PTHR11972:SF44">
    <property type="entry name" value="RESPIRATORY BURST OXIDASE HOMOLOG PROTEIN E"/>
    <property type="match status" value="1"/>
</dbReference>
<feature type="domain" description="FAD-binding FR-type" evidence="3">
    <location>
        <begin position="1"/>
        <end position="105"/>
    </location>
</feature>
<dbReference type="InterPro" id="IPR013112">
    <property type="entry name" value="FAD-bd_8"/>
</dbReference>
<feature type="chain" id="PRO_5023001812" description="FAD-binding FR-type domain-containing protein" evidence="2">
    <location>
        <begin position="22"/>
        <end position="145"/>
    </location>
</feature>